<evidence type="ECO:0000256" key="1">
    <source>
        <dbReference type="SAM" id="Phobius"/>
    </source>
</evidence>
<keyword evidence="1" id="KW-1133">Transmembrane helix</keyword>
<feature type="transmembrane region" description="Helical" evidence="1">
    <location>
        <begin position="171"/>
        <end position="190"/>
    </location>
</feature>
<feature type="transmembrane region" description="Helical" evidence="1">
    <location>
        <begin position="345"/>
        <end position="361"/>
    </location>
</feature>
<accession>A0ABV8EPN7</accession>
<organism evidence="2 3">
    <name type="scientific">Belliella kenyensis</name>
    <dbReference type="NCBI Taxonomy" id="1472724"/>
    <lineage>
        <taxon>Bacteria</taxon>
        <taxon>Pseudomonadati</taxon>
        <taxon>Bacteroidota</taxon>
        <taxon>Cytophagia</taxon>
        <taxon>Cytophagales</taxon>
        <taxon>Cyclobacteriaceae</taxon>
        <taxon>Belliella</taxon>
    </lineage>
</organism>
<comment type="caution">
    <text evidence="2">The sequence shown here is derived from an EMBL/GenBank/DDBJ whole genome shotgun (WGS) entry which is preliminary data.</text>
</comment>
<feature type="transmembrane region" description="Helical" evidence="1">
    <location>
        <begin position="210"/>
        <end position="233"/>
    </location>
</feature>
<evidence type="ECO:0000313" key="3">
    <source>
        <dbReference type="Proteomes" id="UP001595766"/>
    </source>
</evidence>
<feature type="transmembrane region" description="Helical" evidence="1">
    <location>
        <begin position="116"/>
        <end position="139"/>
    </location>
</feature>
<keyword evidence="1" id="KW-0812">Transmembrane</keyword>
<feature type="transmembrane region" description="Helical" evidence="1">
    <location>
        <begin position="89"/>
        <end position="109"/>
    </location>
</feature>
<reference evidence="3" key="1">
    <citation type="journal article" date="2019" name="Int. J. Syst. Evol. Microbiol.">
        <title>The Global Catalogue of Microorganisms (GCM) 10K type strain sequencing project: providing services to taxonomists for standard genome sequencing and annotation.</title>
        <authorList>
            <consortium name="The Broad Institute Genomics Platform"/>
            <consortium name="The Broad Institute Genome Sequencing Center for Infectious Disease"/>
            <person name="Wu L."/>
            <person name="Ma J."/>
        </authorList>
    </citation>
    <scope>NUCLEOTIDE SEQUENCE [LARGE SCALE GENOMIC DNA]</scope>
    <source>
        <strain evidence="3">CECT 8551</strain>
    </source>
</reference>
<dbReference type="SUPFAM" id="SSF48452">
    <property type="entry name" value="TPR-like"/>
    <property type="match status" value="1"/>
</dbReference>
<dbReference type="InterPro" id="IPR011990">
    <property type="entry name" value="TPR-like_helical_dom_sf"/>
</dbReference>
<dbReference type="Proteomes" id="UP001595766">
    <property type="component" value="Unassembled WGS sequence"/>
</dbReference>
<keyword evidence="1" id="KW-0472">Membrane</keyword>
<feature type="transmembrane region" description="Helical" evidence="1">
    <location>
        <begin position="382"/>
        <end position="407"/>
    </location>
</feature>
<feature type="transmembrane region" description="Helical" evidence="1">
    <location>
        <begin position="12"/>
        <end position="34"/>
    </location>
</feature>
<evidence type="ECO:0000313" key="2">
    <source>
        <dbReference type="EMBL" id="MFC3977751.1"/>
    </source>
</evidence>
<proteinExistence type="predicted"/>
<gene>
    <name evidence="2" type="ORF">ACFOUP_15290</name>
</gene>
<feature type="transmembrane region" description="Helical" evidence="1">
    <location>
        <begin position="145"/>
        <end position="164"/>
    </location>
</feature>
<dbReference type="RefSeq" id="WP_241294665.1">
    <property type="nucleotide sequence ID" value="NZ_JAKZGR010000007.1"/>
</dbReference>
<feature type="transmembrane region" description="Helical" evidence="1">
    <location>
        <begin position="275"/>
        <end position="293"/>
    </location>
</feature>
<feature type="transmembrane region" description="Helical" evidence="1">
    <location>
        <begin position="245"/>
        <end position="263"/>
    </location>
</feature>
<protein>
    <submittedName>
        <fullName evidence="2">Tetratricopeptide repeat protein</fullName>
    </submittedName>
</protein>
<feature type="transmembrane region" description="Helical" evidence="1">
    <location>
        <begin position="305"/>
        <end position="325"/>
    </location>
</feature>
<dbReference type="Gene3D" id="1.25.40.10">
    <property type="entry name" value="Tetratricopeptide repeat domain"/>
    <property type="match status" value="1"/>
</dbReference>
<name>A0ABV8EPN7_9BACT</name>
<dbReference type="EMBL" id="JBHSAV010000059">
    <property type="protein sequence ID" value="MFC3977751.1"/>
    <property type="molecule type" value="Genomic_DNA"/>
</dbReference>
<sequence length="936" mass="106250">MTIENQRKISNIIFKGLPGALAAFGGLFLLILFFTNPYPVSRLLNGYFIEPILTPLQLTKLGTDIFSIDVENYIVFQNIESLPQNLSPFFHQSIGVLCLLLISLGTSLVSTFKRMYFIGGAAGIIFLLTFSGLSGLNLMTVGGNLPLIIMMSASLLPIGFISFFKSHWTLLQRLILVTSIQTLAFVFLIYLSPIEEPFLYVSENLTLPLAVISCLFLFHIGHAFISGSTIFLLKLNQGVKLKISWHITILSSLYFLLVLFTLLELMGEVSLPFPTLPPIVLMILAGLLGYYVLQFKIDQTTQVYDHPIVGPSCYLIGFAICILTWNKGLYTENQALIDFLNHTFLYGQIALSLLFFGYLMTNFSSIINQGSEIEKVLFKPQFFAYFHMRIGSVMTLVILVIFANGIIVTQLSSASSIFSADYYYMTDRPQHARILYENAWDQYHRNDRVKNMTAHLYFSEKQPALGLRHLEESFDFAPSILNIILYSNKLHQSNKVLDAIFYLEKGLEKFPKNEYLANNLALLYAKTNRPKEAISVLKDLEDPSEVVKANLLALAVRHQIDLEKDVEPKDDPIQHINLLALENKKGNFADFTVDFQQVPNIEIVKAAAIRNQWSNHTNSPLTTDLSYIDSLISIAQTGLHERNFLGSRIIRLIQDDEINEALKYLSGAVITYPNQAEEFQLLAADLLISQVDLEKAAKELALAVATQSTKIKPHHLAVLYFGDREAAAKAYIERFQASFPPWMTFELNGELISNDQVAFFRILGKFHQKTGKQLLAEMNMLSADNLKTDLAYFLMLHKAHWFSMEEMKLLKSILTQSENTIWDEDEFDSYVAYLKNGKTDKLPKNIKKLIKPELSPTRNAYLTPLILLEVAQLNDALQRYEILQEAIQHNKDPKLWMAYAKESRTIGLGNYATKALEELANWVEKNEFEKLLMENL</sequence>
<keyword evidence="3" id="KW-1185">Reference proteome</keyword>